<keyword evidence="2" id="KW-1185">Reference proteome</keyword>
<dbReference type="RefSeq" id="WP_315587202.1">
    <property type="nucleotide sequence ID" value="NZ_JAVXUR010000008.1"/>
</dbReference>
<organism evidence="1 2">
    <name type="scientific">Halomonas saccharevitans</name>
    <dbReference type="NCBI Taxonomy" id="416872"/>
    <lineage>
        <taxon>Bacteria</taxon>
        <taxon>Pseudomonadati</taxon>
        <taxon>Pseudomonadota</taxon>
        <taxon>Gammaproteobacteria</taxon>
        <taxon>Oceanospirillales</taxon>
        <taxon>Halomonadaceae</taxon>
        <taxon>Halomonas</taxon>
    </lineage>
</organism>
<protein>
    <recommendedName>
        <fullName evidence="3">Transcriptional regulator, AlpA family</fullName>
    </recommendedName>
</protein>
<evidence type="ECO:0000313" key="1">
    <source>
        <dbReference type="EMBL" id="MDT8880820.1"/>
    </source>
</evidence>
<dbReference type="Proteomes" id="UP001255917">
    <property type="component" value="Unassembled WGS sequence"/>
</dbReference>
<name>A0ABU3NI18_9GAMM</name>
<evidence type="ECO:0008006" key="3">
    <source>
        <dbReference type="Google" id="ProtNLM"/>
    </source>
</evidence>
<accession>A0ABU3NI18</accession>
<dbReference type="EMBL" id="JAVXUR010000008">
    <property type="protein sequence ID" value="MDT8880820.1"/>
    <property type="molecule type" value="Genomic_DNA"/>
</dbReference>
<reference evidence="2" key="1">
    <citation type="submission" date="2023-07" db="EMBL/GenBank/DDBJ databases">
        <title>Substrates and metabolic shifts associated with increased methane emissions in unrestored hypersaline salterns.</title>
        <authorList>
            <person name="Bueno De Mesquita C.P."/>
            <person name="Tringe S.G."/>
        </authorList>
    </citation>
    <scope>NUCLEOTIDE SEQUENCE [LARGE SCALE GENOMIC DNA]</scope>
    <source>
        <strain evidence="2">I4</strain>
    </source>
</reference>
<evidence type="ECO:0000313" key="2">
    <source>
        <dbReference type="Proteomes" id="UP001255917"/>
    </source>
</evidence>
<proteinExistence type="predicted"/>
<comment type="caution">
    <text evidence="1">The sequence shown here is derived from an EMBL/GenBank/DDBJ whole genome shotgun (WGS) entry which is preliminary data.</text>
</comment>
<sequence>MPSKKHDHIASLQNALAQYRDGFDPRLIELTEQAVFPGLIPAQPTTARKARCTGILLGKPAPRFVKRGRAIRYRLKDVLDWLADADDYGSTAEVAVAGRAES</sequence>
<gene>
    <name evidence="1" type="ORF">RSO68_15210</name>
</gene>